<keyword evidence="18" id="KW-1185">Reference proteome</keyword>
<gene>
    <name evidence="17" type="ORF">PHLGIDRAFT_105654</name>
</gene>
<reference evidence="17 18" key="1">
    <citation type="journal article" date="2014" name="PLoS Genet.">
        <title>Analysis of the Phlebiopsis gigantea genome, transcriptome and secretome provides insight into its pioneer colonization strategies of wood.</title>
        <authorList>
            <person name="Hori C."/>
            <person name="Ishida T."/>
            <person name="Igarashi K."/>
            <person name="Samejima M."/>
            <person name="Suzuki H."/>
            <person name="Master E."/>
            <person name="Ferreira P."/>
            <person name="Ruiz-Duenas F.J."/>
            <person name="Held B."/>
            <person name="Canessa P."/>
            <person name="Larrondo L.F."/>
            <person name="Schmoll M."/>
            <person name="Druzhinina I.S."/>
            <person name="Kubicek C.P."/>
            <person name="Gaskell J.A."/>
            <person name="Kersten P."/>
            <person name="St John F."/>
            <person name="Glasner J."/>
            <person name="Sabat G."/>
            <person name="Splinter BonDurant S."/>
            <person name="Syed K."/>
            <person name="Yadav J."/>
            <person name="Mgbeahuruike A.C."/>
            <person name="Kovalchuk A."/>
            <person name="Asiegbu F.O."/>
            <person name="Lackner G."/>
            <person name="Hoffmeister D."/>
            <person name="Rencoret J."/>
            <person name="Gutierrez A."/>
            <person name="Sun H."/>
            <person name="Lindquist E."/>
            <person name="Barry K."/>
            <person name="Riley R."/>
            <person name="Grigoriev I.V."/>
            <person name="Henrissat B."/>
            <person name="Kues U."/>
            <person name="Berka R.M."/>
            <person name="Martinez A.T."/>
            <person name="Covert S.F."/>
            <person name="Blanchette R.A."/>
            <person name="Cullen D."/>
        </authorList>
    </citation>
    <scope>NUCLEOTIDE SEQUENCE [LARGE SCALE GENOMIC DNA]</scope>
    <source>
        <strain evidence="17 18">11061_1 CR5-6</strain>
    </source>
</reference>
<keyword evidence="11" id="KW-0482">Metalloprotease</keyword>
<evidence type="ECO:0000256" key="10">
    <source>
        <dbReference type="ARBA" id="ARBA00022989"/>
    </source>
</evidence>
<evidence type="ECO:0000259" key="16">
    <source>
        <dbReference type="Pfam" id="PF04389"/>
    </source>
</evidence>
<dbReference type="Proteomes" id="UP000053257">
    <property type="component" value="Unassembled WGS sequence"/>
</dbReference>
<dbReference type="PANTHER" id="PTHR12147:SF22">
    <property type="entry name" value="ENDOPLASMIC RETICULUM METALLOPEPTIDASE 1"/>
    <property type="match status" value="1"/>
</dbReference>
<feature type="domain" description="Peptidase M28" evidence="16">
    <location>
        <begin position="141"/>
        <end position="334"/>
    </location>
</feature>
<dbReference type="GO" id="GO:0046872">
    <property type="term" value="F:metal ion binding"/>
    <property type="evidence" value="ECO:0007669"/>
    <property type="project" value="UniProtKB-KW"/>
</dbReference>
<dbReference type="InterPro" id="IPR007484">
    <property type="entry name" value="Peptidase_M28"/>
</dbReference>
<feature type="transmembrane region" description="Helical" evidence="15">
    <location>
        <begin position="414"/>
        <end position="439"/>
    </location>
</feature>
<keyword evidence="10 15" id="KW-1133">Transmembrane helix</keyword>
<evidence type="ECO:0000256" key="8">
    <source>
        <dbReference type="ARBA" id="ARBA00022824"/>
    </source>
</evidence>
<evidence type="ECO:0000256" key="3">
    <source>
        <dbReference type="ARBA" id="ARBA00010918"/>
    </source>
</evidence>
<feature type="transmembrane region" description="Helical" evidence="15">
    <location>
        <begin position="445"/>
        <end position="466"/>
    </location>
</feature>
<dbReference type="GO" id="GO:0006508">
    <property type="term" value="P:proteolysis"/>
    <property type="evidence" value="ECO:0007669"/>
    <property type="project" value="UniProtKB-KW"/>
</dbReference>
<evidence type="ECO:0000313" key="17">
    <source>
        <dbReference type="EMBL" id="KIP07445.1"/>
    </source>
</evidence>
<name>A0A0C3SAY2_PHLG1</name>
<dbReference type="PANTHER" id="PTHR12147">
    <property type="entry name" value="METALLOPEPTIDASE M28 FAMILY MEMBER"/>
    <property type="match status" value="1"/>
</dbReference>
<feature type="transmembrane region" description="Helical" evidence="15">
    <location>
        <begin position="599"/>
        <end position="620"/>
    </location>
</feature>
<dbReference type="GO" id="GO:0008235">
    <property type="term" value="F:metalloexopeptidase activity"/>
    <property type="evidence" value="ECO:0007669"/>
    <property type="project" value="InterPro"/>
</dbReference>
<keyword evidence="12 15" id="KW-0472">Membrane</keyword>
<evidence type="ECO:0000256" key="11">
    <source>
        <dbReference type="ARBA" id="ARBA00023049"/>
    </source>
</evidence>
<comment type="cofactor">
    <cofactor evidence="1">
        <name>Zn(2+)</name>
        <dbReference type="ChEBI" id="CHEBI:29105"/>
    </cofactor>
</comment>
<feature type="transmembrane region" description="Helical" evidence="15">
    <location>
        <begin position="503"/>
        <end position="522"/>
    </location>
</feature>
<feature type="transmembrane region" description="Helical" evidence="15">
    <location>
        <begin position="376"/>
        <end position="393"/>
    </location>
</feature>
<comment type="subcellular location">
    <subcellularLocation>
        <location evidence="2">Endoplasmic reticulum membrane</location>
        <topology evidence="2">Multi-pass membrane protein</topology>
    </subcellularLocation>
</comment>
<dbReference type="FunFam" id="3.40.630.10:FF:000008">
    <property type="entry name" value="Endoplasmic reticulum metallopeptidase 1"/>
    <property type="match status" value="1"/>
</dbReference>
<evidence type="ECO:0000256" key="14">
    <source>
        <dbReference type="RuleBase" id="RU361240"/>
    </source>
</evidence>
<dbReference type="OrthoDB" id="76293at2759"/>
<feature type="signal peptide" evidence="14">
    <location>
        <begin position="1"/>
        <end position="32"/>
    </location>
</feature>
<dbReference type="AlphaFoldDB" id="A0A0C3SAY2"/>
<dbReference type="EC" id="3.4.-.-" evidence="14"/>
<dbReference type="InterPro" id="IPR045175">
    <property type="entry name" value="M28_fam"/>
</dbReference>
<evidence type="ECO:0000256" key="15">
    <source>
        <dbReference type="SAM" id="Phobius"/>
    </source>
</evidence>
<dbReference type="CDD" id="cd03875">
    <property type="entry name" value="M28_Fxna_like"/>
    <property type="match status" value="1"/>
</dbReference>
<evidence type="ECO:0000256" key="7">
    <source>
        <dbReference type="ARBA" id="ARBA00022801"/>
    </source>
</evidence>
<keyword evidence="14" id="KW-0732">Signal</keyword>
<dbReference type="GO" id="GO:0005789">
    <property type="term" value="C:endoplasmic reticulum membrane"/>
    <property type="evidence" value="ECO:0007669"/>
    <property type="project" value="UniProtKB-SubCell"/>
</dbReference>
<evidence type="ECO:0000256" key="4">
    <source>
        <dbReference type="ARBA" id="ARBA00022670"/>
    </source>
</evidence>
<keyword evidence="6 14" id="KW-0479">Metal-binding</keyword>
<accession>A0A0C3SAY2</accession>
<dbReference type="InterPro" id="IPR048024">
    <property type="entry name" value="Fxna-like_M28_dom"/>
</dbReference>
<keyword evidence="8" id="KW-0256">Endoplasmic reticulum</keyword>
<keyword evidence="4 14" id="KW-0645">Protease</keyword>
<evidence type="ECO:0000256" key="2">
    <source>
        <dbReference type="ARBA" id="ARBA00004477"/>
    </source>
</evidence>
<evidence type="ECO:0000256" key="13">
    <source>
        <dbReference type="ARBA" id="ARBA00023180"/>
    </source>
</evidence>
<evidence type="ECO:0000256" key="5">
    <source>
        <dbReference type="ARBA" id="ARBA00022692"/>
    </source>
</evidence>
<organism evidence="17 18">
    <name type="scientific">Phlebiopsis gigantea (strain 11061_1 CR5-6)</name>
    <name type="common">White-rot fungus</name>
    <name type="synonym">Peniophora gigantea</name>
    <dbReference type="NCBI Taxonomy" id="745531"/>
    <lineage>
        <taxon>Eukaryota</taxon>
        <taxon>Fungi</taxon>
        <taxon>Dikarya</taxon>
        <taxon>Basidiomycota</taxon>
        <taxon>Agaricomycotina</taxon>
        <taxon>Agaricomycetes</taxon>
        <taxon>Polyporales</taxon>
        <taxon>Phanerochaetaceae</taxon>
        <taxon>Phlebiopsis</taxon>
    </lineage>
</organism>
<keyword evidence="5 15" id="KW-0812">Transmembrane</keyword>
<comment type="similarity">
    <text evidence="3 14">Belongs to the peptidase M28 family.</text>
</comment>
<evidence type="ECO:0000256" key="6">
    <source>
        <dbReference type="ARBA" id="ARBA00022723"/>
    </source>
</evidence>
<evidence type="ECO:0000256" key="1">
    <source>
        <dbReference type="ARBA" id="ARBA00001947"/>
    </source>
</evidence>
<evidence type="ECO:0000256" key="9">
    <source>
        <dbReference type="ARBA" id="ARBA00022833"/>
    </source>
</evidence>
<dbReference type="SUPFAM" id="SSF53187">
    <property type="entry name" value="Zn-dependent exopeptidases"/>
    <property type="match status" value="1"/>
</dbReference>
<feature type="chain" id="PRO_5005111343" description="Peptide hydrolase" evidence="14">
    <location>
        <begin position="33"/>
        <end position="864"/>
    </location>
</feature>
<keyword evidence="7 14" id="KW-0378">Hydrolase</keyword>
<keyword evidence="13" id="KW-0325">Glycoprotein</keyword>
<dbReference type="EMBL" id="KN840497">
    <property type="protein sequence ID" value="KIP07445.1"/>
    <property type="molecule type" value="Genomic_DNA"/>
</dbReference>
<feature type="transmembrane region" description="Helical" evidence="15">
    <location>
        <begin position="478"/>
        <end position="497"/>
    </location>
</feature>
<feature type="transmembrane region" description="Helical" evidence="15">
    <location>
        <begin position="572"/>
        <end position="593"/>
    </location>
</feature>
<evidence type="ECO:0000313" key="18">
    <source>
        <dbReference type="Proteomes" id="UP000053257"/>
    </source>
</evidence>
<dbReference type="HOGENOM" id="CLU_015120_0_0_1"/>
<evidence type="ECO:0000256" key="12">
    <source>
        <dbReference type="ARBA" id="ARBA00023136"/>
    </source>
</evidence>
<proteinExistence type="inferred from homology"/>
<sequence>MASPAVRARWGPIRSLLCLSPLLVLVPWLTIREHASLPEPVVDLFDPLTSLPQISEVQILSHAKHLSEVVGYRTVGTREHALGDAWMVEQAKDLQRQCEEIIKAAPGRKLECEVWRQEGSGSHRFDIMAKRLYKTYVNLTNIVVRVSDGTERGKEHAVLVNSHLDSTLPSPGAADDALSVGVMLECIRVLIHTPSWEPTHAIIFLFNNAEESLQDGSHLYSTQHPTASTVRAAINLEAAGSTGPELLFQATSEQMVQAYSRVPRPYGTVVANEIFSSGIMMSDTDFRQFELYLNVTGLDMAVVGNSYLYHMRKDLVEHIEPGVAQHMAENTLALLHYLSSTESPLPSLTTGYTKPSTVFFQSFRHFFVYSYATAKILYAILFGVTTFFAVAIYTPPTPALRQARGFVGDHLRGLFAVGSAVVGALAGVNVVAFVMATVLKKPLTWFSVELSCAALYGPAALMGALASQLVVPTVREKTIFTSILLAQTGLAFGVQAIGVGSSVLFFLSGLPLFFAMLLNWLVKPSSEPVSLLSYALGQFIPLSTGAQLSYEVLNVFVPLTGRIGEQAPAEHIIATIVAVVGLYLLPLVIPFIHRYSRAVLARSVLLMVTITTISMAVFSMRSPFDTMHQKRLFVIHMENITSTEQHLHIGAADSAPGFHELVHDISQQFGAPGIAPDYVVMDDWNADWDTIYPFSAFLSPYKMELPLREEYMDQLDYSFMVTAVNDTINAEDGTRKLTLLVTHPGIIWTAVAFDAHVLQWTLDNNPPDEYARHHIKEGSFYGHDTWTVDLLIKHPSPAEHVDDKFRVDFVGIHEKAMWPGKRAEKHLGGRAMKLFEELDDWLEVKTGGTVDATLLGCVGGVAWV</sequence>
<protein>
    <recommendedName>
        <fullName evidence="14">Peptide hydrolase</fullName>
        <ecNumber evidence="14">3.4.-.-</ecNumber>
    </recommendedName>
</protein>
<dbReference type="STRING" id="745531.A0A0C3SAY2"/>
<dbReference type="Gene3D" id="3.40.630.10">
    <property type="entry name" value="Zn peptidases"/>
    <property type="match status" value="1"/>
</dbReference>
<dbReference type="Pfam" id="PF04389">
    <property type="entry name" value="Peptidase_M28"/>
    <property type="match status" value="1"/>
</dbReference>
<keyword evidence="9 14" id="KW-0862">Zinc</keyword>